<gene>
    <name evidence="2" type="ORF">PVAP13_8KG156001</name>
</gene>
<organism evidence="2 3">
    <name type="scientific">Panicum virgatum</name>
    <name type="common">Blackwell switchgrass</name>
    <dbReference type="NCBI Taxonomy" id="38727"/>
    <lineage>
        <taxon>Eukaryota</taxon>
        <taxon>Viridiplantae</taxon>
        <taxon>Streptophyta</taxon>
        <taxon>Embryophyta</taxon>
        <taxon>Tracheophyta</taxon>
        <taxon>Spermatophyta</taxon>
        <taxon>Magnoliopsida</taxon>
        <taxon>Liliopsida</taxon>
        <taxon>Poales</taxon>
        <taxon>Poaceae</taxon>
        <taxon>PACMAD clade</taxon>
        <taxon>Panicoideae</taxon>
        <taxon>Panicodae</taxon>
        <taxon>Paniceae</taxon>
        <taxon>Panicinae</taxon>
        <taxon>Panicum</taxon>
        <taxon>Panicum sect. Hiantes</taxon>
    </lineage>
</organism>
<keyword evidence="3" id="KW-1185">Reference proteome</keyword>
<accession>A0A8T0PHV4</accession>
<dbReference type="GO" id="GO:0010073">
    <property type="term" value="P:meristem maintenance"/>
    <property type="evidence" value="ECO:0007669"/>
    <property type="project" value="InterPro"/>
</dbReference>
<keyword evidence="1" id="KW-1133">Transmembrane helix</keyword>
<proteinExistence type="predicted"/>
<reference evidence="2" key="1">
    <citation type="submission" date="2020-05" db="EMBL/GenBank/DDBJ databases">
        <title>WGS assembly of Panicum virgatum.</title>
        <authorList>
            <person name="Lovell J.T."/>
            <person name="Jenkins J."/>
            <person name="Shu S."/>
            <person name="Juenger T.E."/>
            <person name="Schmutz J."/>
        </authorList>
    </citation>
    <scope>NUCLEOTIDE SEQUENCE</scope>
    <source>
        <strain evidence="2">AP13</strain>
    </source>
</reference>
<dbReference type="PANTHER" id="PTHR46033:SF82">
    <property type="entry name" value="AMINOTRANSFERASE-LIKE PLANT MOBILE DOMAIN-CONTAINING PROTEIN"/>
    <property type="match status" value="1"/>
</dbReference>
<keyword evidence="1" id="KW-0812">Transmembrane</keyword>
<name>A0A8T0PHV4_PANVG</name>
<evidence type="ECO:0008006" key="4">
    <source>
        <dbReference type="Google" id="ProtNLM"/>
    </source>
</evidence>
<evidence type="ECO:0000313" key="2">
    <source>
        <dbReference type="EMBL" id="KAG2561731.1"/>
    </source>
</evidence>
<dbReference type="Proteomes" id="UP000823388">
    <property type="component" value="Chromosome 8K"/>
</dbReference>
<protein>
    <recommendedName>
        <fullName evidence="4">Aminotransferase-like plant mobile domain-containing protein</fullName>
    </recommendedName>
</protein>
<comment type="caution">
    <text evidence="2">The sequence shown here is derived from an EMBL/GenBank/DDBJ whole genome shotgun (WGS) entry which is preliminary data.</text>
</comment>
<evidence type="ECO:0000313" key="3">
    <source>
        <dbReference type="Proteomes" id="UP000823388"/>
    </source>
</evidence>
<sequence>MLFGLRIDGRAMTGTISPIGWRDRVELFGVRPPKPPKDTKNKKPTVVTSAWMAEHFGTPPAADAQEELVARFARAWLWQLVAGFLFPNSSGNTISWMWLEIIGQDWDNIGTFNWGNATLLDGCTVKCVMLVGGVEIMQTLAVVLIYCSCGCGSAFLLAGGSGMLMG</sequence>
<dbReference type="EMBL" id="CM029051">
    <property type="protein sequence ID" value="KAG2561731.1"/>
    <property type="molecule type" value="Genomic_DNA"/>
</dbReference>
<dbReference type="InterPro" id="IPR044824">
    <property type="entry name" value="MAIN-like"/>
</dbReference>
<evidence type="ECO:0000256" key="1">
    <source>
        <dbReference type="SAM" id="Phobius"/>
    </source>
</evidence>
<keyword evidence="1" id="KW-0472">Membrane</keyword>
<dbReference type="AlphaFoldDB" id="A0A8T0PHV4"/>
<feature type="transmembrane region" description="Helical" evidence="1">
    <location>
        <begin position="139"/>
        <end position="158"/>
    </location>
</feature>
<dbReference type="PANTHER" id="PTHR46033">
    <property type="entry name" value="PROTEIN MAIN-LIKE 2"/>
    <property type="match status" value="1"/>
</dbReference>